<keyword evidence="2" id="KW-0472">Membrane</keyword>
<dbReference type="EMBL" id="FQYO01000001">
    <property type="protein sequence ID" value="SHI36996.1"/>
    <property type="molecule type" value="Genomic_DNA"/>
</dbReference>
<reference evidence="4 5" key="1">
    <citation type="submission" date="2016-11" db="EMBL/GenBank/DDBJ databases">
        <authorList>
            <person name="Jaros S."/>
            <person name="Januszkiewicz K."/>
            <person name="Wedrychowicz H."/>
        </authorList>
    </citation>
    <scope>NUCLEOTIDE SEQUENCE [LARGE SCALE GENOMIC DNA]</scope>
    <source>
        <strain evidence="4 5">DSM 100565</strain>
    </source>
</reference>
<dbReference type="RefSeq" id="WP_073326209.1">
    <property type="nucleotide sequence ID" value="NZ_FQYO01000001.1"/>
</dbReference>
<dbReference type="STRING" id="1447782.SAMN05444417_0483"/>
<keyword evidence="5" id="KW-1185">Reference proteome</keyword>
<dbReference type="InterPro" id="IPR005135">
    <property type="entry name" value="Endo/exonuclease/phosphatase"/>
</dbReference>
<dbReference type="Gene3D" id="3.60.10.10">
    <property type="entry name" value="Endonuclease/exonuclease/phosphatase"/>
    <property type="match status" value="1"/>
</dbReference>
<dbReference type="InterPro" id="IPR036691">
    <property type="entry name" value="Endo/exonu/phosph_ase_sf"/>
</dbReference>
<proteinExistence type="predicted"/>
<feature type="transmembrane region" description="Helical" evidence="2">
    <location>
        <begin position="37"/>
        <end position="56"/>
    </location>
</feature>
<evidence type="ECO:0000313" key="4">
    <source>
        <dbReference type="EMBL" id="SHI36996.1"/>
    </source>
</evidence>
<sequence>MKTALRWIVGLALAGLSIASLVPLLETNAWWARMLDFPRMQVLGLLVALGIVFAALGGFRRAGFGLFLLVLAAVIYQGRVLSPYTPLAAKMDPGGAACGPDARLSVLVANVQKSNRHAEAVLQMAAAQDSDVLVLLETSEWWNGALAPLDDRYAHHVQAMPEQAEYFGMHVFSRFELSEAEMRIPFNTDTPLFAGTLRHPAGDIRLFGIHPRPPQSFDQGTTMRDATLLEAAIEAADDPRPAILAGDWNATPWERTAQRAMRLGRLADPRVGRGPLLSFDANSWWIKWPLDQILWQEGLSLATFQVLPGIGADHYPVRADLCVGGGTGLRLVPPREDDIEEARTSIAAARPMPDDAVRGPMADE</sequence>
<dbReference type="Proteomes" id="UP000184292">
    <property type="component" value="Unassembled WGS sequence"/>
</dbReference>
<feature type="transmembrane region" description="Helical" evidence="2">
    <location>
        <begin position="62"/>
        <end position="81"/>
    </location>
</feature>
<feature type="region of interest" description="Disordered" evidence="1">
    <location>
        <begin position="344"/>
        <end position="364"/>
    </location>
</feature>
<evidence type="ECO:0000256" key="1">
    <source>
        <dbReference type="SAM" id="MobiDB-lite"/>
    </source>
</evidence>
<evidence type="ECO:0000259" key="3">
    <source>
        <dbReference type="Pfam" id="PF03372"/>
    </source>
</evidence>
<dbReference type="GO" id="GO:0004527">
    <property type="term" value="F:exonuclease activity"/>
    <property type="evidence" value="ECO:0007669"/>
    <property type="project" value="UniProtKB-KW"/>
</dbReference>
<keyword evidence="2" id="KW-0812">Transmembrane</keyword>
<dbReference type="AlphaFoldDB" id="A0A1M6AKK6"/>
<feature type="domain" description="Endonuclease/exonuclease/phosphatase" evidence="3">
    <location>
        <begin position="109"/>
        <end position="314"/>
    </location>
</feature>
<evidence type="ECO:0000256" key="2">
    <source>
        <dbReference type="SAM" id="Phobius"/>
    </source>
</evidence>
<keyword evidence="4" id="KW-0540">Nuclease</keyword>
<dbReference type="GO" id="GO:0004519">
    <property type="term" value="F:endonuclease activity"/>
    <property type="evidence" value="ECO:0007669"/>
    <property type="project" value="UniProtKB-KW"/>
</dbReference>
<evidence type="ECO:0000313" key="5">
    <source>
        <dbReference type="Proteomes" id="UP000184292"/>
    </source>
</evidence>
<gene>
    <name evidence="4" type="ORF">SAMN05444417_0483</name>
</gene>
<dbReference type="SUPFAM" id="SSF56219">
    <property type="entry name" value="DNase I-like"/>
    <property type="match status" value="1"/>
</dbReference>
<protein>
    <submittedName>
        <fullName evidence="4">Uncharacterized conserved protein YafD, endonuclease/exonuclease/phosphatase (EEP) superfamily</fullName>
    </submittedName>
</protein>
<keyword evidence="4" id="KW-0269">Exonuclease</keyword>
<keyword evidence="2" id="KW-1133">Transmembrane helix</keyword>
<dbReference type="OrthoDB" id="9796594at2"/>
<keyword evidence="4" id="KW-0255">Endonuclease</keyword>
<organism evidence="4 5">
    <name type="scientific">Wenxinia saemankumensis</name>
    <dbReference type="NCBI Taxonomy" id="1447782"/>
    <lineage>
        <taxon>Bacteria</taxon>
        <taxon>Pseudomonadati</taxon>
        <taxon>Pseudomonadota</taxon>
        <taxon>Alphaproteobacteria</taxon>
        <taxon>Rhodobacterales</taxon>
        <taxon>Roseobacteraceae</taxon>
        <taxon>Wenxinia</taxon>
    </lineage>
</organism>
<keyword evidence="4" id="KW-0378">Hydrolase</keyword>
<feature type="transmembrane region" description="Helical" evidence="2">
    <location>
        <begin position="6"/>
        <end position="25"/>
    </location>
</feature>
<dbReference type="Pfam" id="PF03372">
    <property type="entry name" value="Exo_endo_phos"/>
    <property type="match status" value="1"/>
</dbReference>
<name>A0A1M6AKK6_9RHOB</name>
<accession>A0A1M6AKK6</accession>